<evidence type="ECO:0000256" key="16">
    <source>
        <dbReference type="ARBA" id="ARBA00023242"/>
    </source>
</evidence>
<evidence type="ECO:0000256" key="19">
    <source>
        <dbReference type="ARBA" id="ARBA00045962"/>
    </source>
</evidence>
<dbReference type="SUPFAM" id="SSF57829">
    <property type="entry name" value="Zn-binding ribosomal proteins"/>
    <property type="match status" value="1"/>
</dbReference>
<keyword evidence="17" id="KW-0687">Ribonucleoprotein</keyword>
<gene>
    <name evidence="22" type="ORF">SUNI508_13288</name>
</gene>
<keyword evidence="15" id="KW-0804">Transcription</keyword>
<dbReference type="InterPro" id="IPR033599">
    <property type="entry name" value="TAF1B/Rrn7"/>
</dbReference>
<dbReference type="PANTHER" id="PTHR31576:SF2">
    <property type="entry name" value="TATA BOX-BINDING PROTEIN-ASSOCIATED FACTOR RNA POLYMERASE I SUBUNIT B"/>
    <property type="match status" value="1"/>
</dbReference>
<comment type="caution">
    <text evidence="22">The sequence shown here is derived from an EMBL/GenBank/DDBJ whole genome shotgun (WGS) entry which is preliminary data.</text>
</comment>
<keyword evidence="11" id="KW-0862">Zinc</keyword>
<dbReference type="Pfam" id="PF00240">
    <property type="entry name" value="ubiquitin"/>
    <property type="match status" value="1"/>
</dbReference>
<keyword evidence="23" id="KW-1185">Reference proteome</keyword>
<keyword evidence="10" id="KW-0863">Zinc-finger</keyword>
<evidence type="ECO:0000256" key="9">
    <source>
        <dbReference type="ARBA" id="ARBA00022723"/>
    </source>
</evidence>
<evidence type="ECO:0000256" key="2">
    <source>
        <dbReference type="ARBA" id="ARBA00004496"/>
    </source>
</evidence>
<keyword evidence="16" id="KW-0539">Nucleus</keyword>
<dbReference type="Pfam" id="PF01020">
    <property type="entry name" value="Ribosomal_L40e"/>
    <property type="match status" value="1"/>
</dbReference>
<dbReference type="Pfam" id="PF11781">
    <property type="entry name" value="Zn_ribbon_RRN7"/>
    <property type="match status" value="1"/>
</dbReference>
<dbReference type="Gene3D" id="3.10.20.90">
    <property type="entry name" value="Phosphatidylinositol 3-kinase Catalytic Subunit, Chain A, domain 1"/>
    <property type="match status" value="1"/>
</dbReference>
<organism evidence="22 23">
    <name type="scientific">Seiridium unicorne</name>
    <dbReference type="NCBI Taxonomy" id="138068"/>
    <lineage>
        <taxon>Eukaryota</taxon>
        <taxon>Fungi</taxon>
        <taxon>Dikarya</taxon>
        <taxon>Ascomycota</taxon>
        <taxon>Pezizomycotina</taxon>
        <taxon>Sordariomycetes</taxon>
        <taxon>Xylariomycetidae</taxon>
        <taxon>Amphisphaeriales</taxon>
        <taxon>Sporocadaceae</taxon>
        <taxon>Seiridium</taxon>
    </lineage>
</organism>
<comment type="similarity">
    <text evidence="5">In the N-terminal section; belongs to the ubiquitin family.</text>
</comment>
<evidence type="ECO:0000256" key="8">
    <source>
        <dbReference type="ARBA" id="ARBA00022499"/>
    </source>
</evidence>
<reference evidence="22 23" key="1">
    <citation type="journal article" date="2024" name="J. Plant Pathol.">
        <title>Sequence and assembly of the genome of Seiridium unicorne, isolate CBS 538.82, causal agent of cypress canker disease.</title>
        <authorList>
            <person name="Scali E."/>
            <person name="Rocca G.D."/>
            <person name="Danti R."/>
            <person name="Garbelotto M."/>
            <person name="Barberini S."/>
            <person name="Baroncelli R."/>
            <person name="Emiliani G."/>
        </authorList>
    </citation>
    <scope>NUCLEOTIDE SEQUENCE [LARGE SCALE GENOMIC DNA]</scope>
    <source>
        <strain evidence="22 23">BM-138-508</strain>
    </source>
</reference>
<feature type="region of interest" description="Disordered" evidence="20">
    <location>
        <begin position="133"/>
        <end position="164"/>
    </location>
</feature>
<evidence type="ECO:0000256" key="18">
    <source>
        <dbReference type="ARBA" id="ARBA00035124"/>
    </source>
</evidence>
<evidence type="ECO:0000256" key="20">
    <source>
        <dbReference type="SAM" id="MobiDB-lite"/>
    </source>
</evidence>
<evidence type="ECO:0000256" key="4">
    <source>
        <dbReference type="ARBA" id="ARBA00006899"/>
    </source>
</evidence>
<dbReference type="Pfam" id="PF20645">
    <property type="entry name" value="Rrn7_cyclin_C"/>
    <property type="match status" value="1"/>
</dbReference>
<name>A0ABR2VDH0_9PEZI</name>
<dbReference type="InterPro" id="IPR001975">
    <property type="entry name" value="Ribosomal_eL40_dom"/>
</dbReference>
<evidence type="ECO:0000259" key="21">
    <source>
        <dbReference type="PROSITE" id="PS50053"/>
    </source>
</evidence>
<evidence type="ECO:0000256" key="1">
    <source>
        <dbReference type="ARBA" id="ARBA00002241"/>
    </source>
</evidence>
<feature type="compositionally biased region" description="Polar residues" evidence="20">
    <location>
        <begin position="138"/>
        <end position="153"/>
    </location>
</feature>
<evidence type="ECO:0000313" key="23">
    <source>
        <dbReference type="Proteomes" id="UP001408356"/>
    </source>
</evidence>
<protein>
    <recommendedName>
        <fullName evidence="21">Ubiquitin-like domain-containing protein</fullName>
    </recommendedName>
</protein>
<evidence type="ECO:0000256" key="13">
    <source>
        <dbReference type="ARBA" id="ARBA00023015"/>
    </source>
</evidence>
<accession>A0ABR2VDH0</accession>
<dbReference type="InterPro" id="IPR000626">
    <property type="entry name" value="Ubiquitin-like_dom"/>
</dbReference>
<evidence type="ECO:0000256" key="15">
    <source>
        <dbReference type="ARBA" id="ARBA00023163"/>
    </source>
</evidence>
<keyword evidence="8" id="KW-1017">Isopeptide bond</keyword>
<dbReference type="InterPro" id="IPR048540">
    <property type="entry name" value="Rrn7_cyclin_N"/>
</dbReference>
<dbReference type="InterPro" id="IPR038587">
    <property type="entry name" value="Ribosomal_eL40_sf"/>
</dbReference>
<keyword evidence="14" id="KW-0238">DNA-binding</keyword>
<keyword evidence="12" id="KW-0689">Ribosomal protein</keyword>
<keyword evidence="9" id="KW-0479">Metal-binding</keyword>
<dbReference type="SUPFAM" id="SSF54236">
    <property type="entry name" value="Ubiquitin-like"/>
    <property type="match status" value="1"/>
</dbReference>
<dbReference type="Proteomes" id="UP001408356">
    <property type="component" value="Unassembled WGS sequence"/>
</dbReference>
<evidence type="ECO:0000256" key="10">
    <source>
        <dbReference type="ARBA" id="ARBA00022771"/>
    </source>
</evidence>
<dbReference type="InterPro" id="IPR048538">
    <property type="entry name" value="Rrn7_cyclin_C"/>
</dbReference>
<sequence length="659" mass="74817">MAGSSSYHKMRPSERCDQCPTRHWYEQEGLRFCRNGHQLEGFAAHEAGEDEYNSTGRVTRKRKEKKKNEGLKLEGSAARKLYLQALQYVLRRQVDWLRKVGLKLEESDGRIYEELVKELWGLVCGMPGVMDNELGEQTEGSGTEDVLTSGSEPENSEAEGSISSSRNGWLGKAGNKLPSLAHTLTLCYLACVILKQPVTTADFHGWAQRGEIEYLTALYCLPQNVQNRLPAMYHRALQVKGHVKPGKLLRTAQELVIALNVHYGLRIPTLNYTQVLVQNILDLTLPVEVYLMVKCLIQILGAKFEFPDGKSRRIQRMDNPEVLLFTLVIVSTKLLYPLDGVARPPVSEDDPRVKQINWAEWEKARAKTKQDLLASGLQKGTEHQVTTNEALFMDGTKLDDFMDWYDKMWVGTNDSDAKAPTLIRREFQVERNTPTRNLAHDPLTKTSIIQQRYRDMNATMKLAGPEDPESVNGVRKRLERDFCPTWRAEDELPGQPEIPTRISPHREPFCLEATSSPNFPSSKQIHRGPGKMQIFVKTLTGKTITLEVESSDTIDNVKSKIQDKEGIPPDQQRLIFAGKQLEDGRTLSDYNIQKESTLHLVLRLRGGIIEPSLKALASKFNCEKMICRKCYARLPPRATNCRKKKCGHTNQLRPKKKLK</sequence>
<evidence type="ECO:0000256" key="11">
    <source>
        <dbReference type="ARBA" id="ARBA00022833"/>
    </source>
</evidence>
<dbReference type="SMART" id="SM00213">
    <property type="entry name" value="UBQ"/>
    <property type="match status" value="1"/>
</dbReference>
<comment type="subunit">
    <text evidence="18">Part of the 60S ribosomal subunit.</text>
</comment>
<dbReference type="PROSITE" id="PS50053">
    <property type="entry name" value="UBIQUITIN_2"/>
    <property type="match status" value="1"/>
</dbReference>
<dbReference type="PROSITE" id="PS00299">
    <property type="entry name" value="UBIQUITIN_1"/>
    <property type="match status" value="1"/>
</dbReference>
<dbReference type="SMART" id="SM01377">
    <property type="entry name" value="Ribosomal_L40e"/>
    <property type="match status" value="1"/>
</dbReference>
<evidence type="ECO:0000256" key="3">
    <source>
        <dbReference type="ARBA" id="ARBA00004604"/>
    </source>
</evidence>
<dbReference type="Gene3D" id="4.10.1060.50">
    <property type="match status" value="1"/>
</dbReference>
<dbReference type="InterPro" id="IPR021752">
    <property type="entry name" value="TF_Rrn7_Zf"/>
</dbReference>
<evidence type="ECO:0000256" key="5">
    <source>
        <dbReference type="ARBA" id="ARBA00008373"/>
    </source>
</evidence>
<keyword evidence="7" id="KW-0963">Cytoplasm</keyword>
<evidence type="ECO:0000256" key="17">
    <source>
        <dbReference type="ARBA" id="ARBA00023274"/>
    </source>
</evidence>
<dbReference type="Pfam" id="PF20644">
    <property type="entry name" value="Rrn7_cyclin_N"/>
    <property type="match status" value="1"/>
</dbReference>
<dbReference type="CDD" id="cd01803">
    <property type="entry name" value="Ubl_ubiquitin"/>
    <property type="match status" value="1"/>
</dbReference>
<evidence type="ECO:0000256" key="14">
    <source>
        <dbReference type="ARBA" id="ARBA00023125"/>
    </source>
</evidence>
<evidence type="ECO:0000313" key="22">
    <source>
        <dbReference type="EMBL" id="KAK9424967.1"/>
    </source>
</evidence>
<comment type="similarity">
    <text evidence="4">Belongs to the RRN7/TAF1B family.</text>
</comment>
<keyword evidence="13" id="KW-0805">Transcription regulation</keyword>
<evidence type="ECO:0000256" key="6">
    <source>
        <dbReference type="ARBA" id="ARBA00010570"/>
    </source>
</evidence>
<feature type="domain" description="Ubiquitin-like" evidence="21">
    <location>
        <begin position="532"/>
        <end position="607"/>
    </location>
</feature>
<comment type="subcellular location">
    <subcellularLocation>
        <location evidence="2">Cytoplasm</location>
    </subcellularLocation>
    <subcellularLocation>
        <location evidence="3">Nucleus</location>
        <location evidence="3">Nucleolus</location>
    </subcellularLocation>
</comment>
<dbReference type="PRINTS" id="PR00348">
    <property type="entry name" value="UBIQUITIN"/>
</dbReference>
<dbReference type="InterPro" id="IPR019954">
    <property type="entry name" value="Ubiquitin_CS"/>
</dbReference>
<dbReference type="EMBL" id="JARVKF010000026">
    <property type="protein sequence ID" value="KAK9424967.1"/>
    <property type="molecule type" value="Genomic_DNA"/>
</dbReference>
<comment type="similarity">
    <text evidence="6">In the C-terminal section; belongs to the eukaryotic ribosomal protein eL40 family.</text>
</comment>
<dbReference type="InterPro" id="IPR019956">
    <property type="entry name" value="Ubiquitin_dom"/>
</dbReference>
<dbReference type="InterPro" id="IPR029071">
    <property type="entry name" value="Ubiquitin-like_domsf"/>
</dbReference>
<dbReference type="InterPro" id="IPR011332">
    <property type="entry name" value="Ribosomal_zn-bd"/>
</dbReference>
<proteinExistence type="inferred from homology"/>
<evidence type="ECO:0000256" key="12">
    <source>
        <dbReference type="ARBA" id="ARBA00022980"/>
    </source>
</evidence>
<dbReference type="PANTHER" id="PTHR31576">
    <property type="entry name" value="TATA BOX-BINDING PROTEIN-ASSOCIATED FACTOR RNA POLYMERASE I SUBUNIT B"/>
    <property type="match status" value="1"/>
</dbReference>
<evidence type="ECO:0000256" key="7">
    <source>
        <dbReference type="ARBA" id="ARBA00022490"/>
    </source>
</evidence>
<comment type="function">
    <text evidence="19">Component of the ribosome, a large ribonucleoprotein complex responsible for the synthesis of proteins in the cell. The small ribosomal subunit (SSU) binds messenger RNAs (mRNAs) and translates the encoded message by selecting cognate aminoacyl-transfer RNA (tRNA) molecules. The large subunit (LSU) contains the ribosomal catalytic site termed the peptidyl transferase center (PTC), which catalyzes the formation of peptide bonds, thereby polymerizing the amino acids delivered by tRNAs into a polypeptide chain. The nascent polypeptides leave the ribosome through a tunnel in the LSU and interact with protein factors that function in enzymatic processing, targeting, and the membrane insertion of nascent chains at the exit of the ribosomal tunnel. eL40 is essential for translation of a subset of cellular transcripts, including stress response transcripts, such as DDR2.</text>
</comment>
<comment type="function">
    <text evidence="1">Component of the 60S subunit of the ribosome.</text>
</comment>